<dbReference type="InterPro" id="IPR023562">
    <property type="entry name" value="ClpP/TepA"/>
</dbReference>
<dbReference type="EMBL" id="LAZR01009319">
    <property type="protein sequence ID" value="KKM73322.1"/>
    <property type="molecule type" value="Genomic_DNA"/>
</dbReference>
<dbReference type="SUPFAM" id="SSF52096">
    <property type="entry name" value="ClpP/crotonase"/>
    <property type="match status" value="1"/>
</dbReference>
<dbReference type="AlphaFoldDB" id="A0A0F9MVT9"/>
<gene>
    <name evidence="1" type="ORF">LCGC14_1411720</name>
</gene>
<evidence type="ECO:0000313" key="1">
    <source>
        <dbReference type="EMBL" id="KKM73322.1"/>
    </source>
</evidence>
<evidence type="ECO:0008006" key="2">
    <source>
        <dbReference type="Google" id="ProtNLM"/>
    </source>
</evidence>
<dbReference type="Pfam" id="PF00574">
    <property type="entry name" value="CLP_protease"/>
    <property type="match status" value="1"/>
</dbReference>
<sequence>MGKYKSVIVVLILALFLFAGCTKSDMPYGVSVKDGVGFFSFQGTLSSSYLPGALKYFSAHNVKKVVMEIHSGGGSTYEMWRVIAWMEEYSGIEYETRIYGMAGSASLLVYLAGDRRLVSRYSTFMWHKTQGYFSKAILDLFDGRANAYFASRTGLTIDEIRAKIEDDEKEKDWYFGAKEAIALGIAHGYIE</sequence>
<comment type="caution">
    <text evidence="1">The sequence shown here is derived from an EMBL/GenBank/DDBJ whole genome shotgun (WGS) entry which is preliminary data.</text>
</comment>
<dbReference type="PROSITE" id="PS51257">
    <property type="entry name" value="PROKAR_LIPOPROTEIN"/>
    <property type="match status" value="1"/>
</dbReference>
<organism evidence="1">
    <name type="scientific">marine sediment metagenome</name>
    <dbReference type="NCBI Taxonomy" id="412755"/>
    <lineage>
        <taxon>unclassified sequences</taxon>
        <taxon>metagenomes</taxon>
        <taxon>ecological metagenomes</taxon>
    </lineage>
</organism>
<accession>A0A0F9MVT9</accession>
<dbReference type="InterPro" id="IPR029045">
    <property type="entry name" value="ClpP/crotonase-like_dom_sf"/>
</dbReference>
<reference evidence="1" key="1">
    <citation type="journal article" date="2015" name="Nature">
        <title>Complex archaea that bridge the gap between prokaryotes and eukaryotes.</title>
        <authorList>
            <person name="Spang A."/>
            <person name="Saw J.H."/>
            <person name="Jorgensen S.L."/>
            <person name="Zaremba-Niedzwiedzka K."/>
            <person name="Martijn J."/>
            <person name="Lind A.E."/>
            <person name="van Eijk R."/>
            <person name="Schleper C."/>
            <person name="Guy L."/>
            <person name="Ettema T.J."/>
        </authorList>
    </citation>
    <scope>NUCLEOTIDE SEQUENCE</scope>
</reference>
<proteinExistence type="predicted"/>
<protein>
    <recommendedName>
        <fullName evidence="2">ATP-dependent Clp protease proteolytic subunit</fullName>
    </recommendedName>
</protein>
<name>A0A0F9MVT9_9ZZZZ</name>
<dbReference type="Gene3D" id="3.90.226.10">
    <property type="entry name" value="2-enoyl-CoA Hydratase, Chain A, domain 1"/>
    <property type="match status" value="1"/>
</dbReference>